<sequence>MFRRSLAALGVAAVVSAGAVGCSNDADEATTVLNVYAAASLKKAFTEIADEYARVHEDVDVRVNFAGSSALVTQIEQGADADVIATADEKTMARLGATAADPEIFATNTLVIVTEPGNPENIVGLRSLTNPELSTVVCAVEVPCGTATAQVEKNTGIDLKPVSEESSVSAVVAKVTSGQADAGIVYVTDARGAGDKVSAVTDPAFAEVVNAYPIATLTGSPRQQDAQMFVDLVLGETGAAVLRADGFSPAPA</sequence>
<dbReference type="InterPro" id="IPR050682">
    <property type="entry name" value="ModA/WtpA"/>
</dbReference>
<keyword evidence="2" id="KW-0479">Metal-binding</keyword>
<evidence type="ECO:0000256" key="1">
    <source>
        <dbReference type="ARBA" id="ARBA00009175"/>
    </source>
</evidence>
<organism evidence="5 6">
    <name type="scientific">Gordonia sesuvii</name>
    <dbReference type="NCBI Taxonomy" id="3116777"/>
    <lineage>
        <taxon>Bacteria</taxon>
        <taxon>Bacillati</taxon>
        <taxon>Actinomycetota</taxon>
        <taxon>Actinomycetes</taxon>
        <taxon>Mycobacteriales</taxon>
        <taxon>Gordoniaceae</taxon>
        <taxon>Gordonia</taxon>
    </lineage>
</organism>
<feature type="chain" id="PRO_5045176475" evidence="4">
    <location>
        <begin position="20"/>
        <end position="252"/>
    </location>
</feature>
<dbReference type="Pfam" id="PF13531">
    <property type="entry name" value="SBP_bac_11"/>
    <property type="match status" value="1"/>
</dbReference>
<feature type="signal peptide" evidence="4">
    <location>
        <begin position="1"/>
        <end position="19"/>
    </location>
</feature>
<dbReference type="Proteomes" id="UP001347146">
    <property type="component" value="Unassembled WGS sequence"/>
</dbReference>
<evidence type="ECO:0000313" key="6">
    <source>
        <dbReference type="Proteomes" id="UP001347146"/>
    </source>
</evidence>
<evidence type="ECO:0000256" key="3">
    <source>
        <dbReference type="ARBA" id="ARBA00022729"/>
    </source>
</evidence>
<dbReference type="RefSeq" id="WP_330431631.1">
    <property type="nucleotide sequence ID" value="NZ_JAZDUF010000001.1"/>
</dbReference>
<keyword evidence="3 4" id="KW-0732">Signal</keyword>
<dbReference type="SUPFAM" id="SSF53850">
    <property type="entry name" value="Periplasmic binding protein-like II"/>
    <property type="match status" value="1"/>
</dbReference>
<gene>
    <name evidence="5" type="primary">modA</name>
    <name evidence="5" type="ORF">VZC37_06785</name>
</gene>
<protein>
    <submittedName>
        <fullName evidence="5">Molybdate ABC transporter substrate-binding protein</fullName>
    </submittedName>
</protein>
<accession>A0ABU7MAC6</accession>
<dbReference type="PROSITE" id="PS51257">
    <property type="entry name" value="PROKAR_LIPOPROTEIN"/>
    <property type="match status" value="1"/>
</dbReference>
<keyword evidence="6" id="KW-1185">Reference proteome</keyword>
<evidence type="ECO:0000313" key="5">
    <source>
        <dbReference type="EMBL" id="MEE3850031.1"/>
    </source>
</evidence>
<dbReference type="PIRSF" id="PIRSF004846">
    <property type="entry name" value="ModA"/>
    <property type="match status" value="1"/>
</dbReference>
<comment type="similarity">
    <text evidence="1">Belongs to the bacterial solute-binding protein ModA family.</text>
</comment>
<evidence type="ECO:0000256" key="4">
    <source>
        <dbReference type="SAM" id="SignalP"/>
    </source>
</evidence>
<dbReference type="InterPro" id="IPR005950">
    <property type="entry name" value="ModA"/>
</dbReference>
<evidence type="ECO:0000256" key="2">
    <source>
        <dbReference type="ARBA" id="ARBA00022723"/>
    </source>
</evidence>
<name>A0ABU7MAC6_9ACTN</name>
<reference evidence="5 6" key="1">
    <citation type="submission" date="2024-01" db="EMBL/GenBank/DDBJ databases">
        <title>Draft genome sequence of Gordonia sp. LSe1-13.</title>
        <authorList>
            <person name="Suphannarot A."/>
            <person name="Mingma R."/>
        </authorList>
    </citation>
    <scope>NUCLEOTIDE SEQUENCE [LARGE SCALE GENOMIC DNA]</scope>
    <source>
        <strain evidence="5 6">LSe1-13</strain>
    </source>
</reference>
<dbReference type="EMBL" id="JAZDUF010000001">
    <property type="protein sequence ID" value="MEE3850031.1"/>
    <property type="molecule type" value="Genomic_DNA"/>
</dbReference>
<proteinExistence type="inferred from homology"/>
<dbReference type="NCBIfam" id="TIGR01256">
    <property type="entry name" value="modA"/>
    <property type="match status" value="1"/>
</dbReference>
<dbReference type="PANTHER" id="PTHR30632:SF0">
    <property type="entry name" value="SULFATE-BINDING PROTEIN"/>
    <property type="match status" value="1"/>
</dbReference>
<dbReference type="Gene3D" id="3.40.190.10">
    <property type="entry name" value="Periplasmic binding protein-like II"/>
    <property type="match status" value="2"/>
</dbReference>
<dbReference type="PANTHER" id="PTHR30632">
    <property type="entry name" value="MOLYBDATE-BINDING PERIPLASMIC PROTEIN"/>
    <property type="match status" value="1"/>
</dbReference>
<comment type="caution">
    <text evidence="5">The sequence shown here is derived from an EMBL/GenBank/DDBJ whole genome shotgun (WGS) entry which is preliminary data.</text>
</comment>